<dbReference type="PANTHER" id="PTHR11138:SF5">
    <property type="entry name" value="METHIONYL-TRNA FORMYLTRANSFERASE, MITOCHONDRIAL"/>
    <property type="match status" value="1"/>
</dbReference>
<organism evidence="3 4">
    <name type="scientific">Porcisia hertigi</name>
    <dbReference type="NCBI Taxonomy" id="2761500"/>
    <lineage>
        <taxon>Eukaryota</taxon>
        <taxon>Discoba</taxon>
        <taxon>Euglenozoa</taxon>
        <taxon>Kinetoplastea</taxon>
        <taxon>Metakinetoplastina</taxon>
        <taxon>Trypanosomatida</taxon>
        <taxon>Trypanosomatidae</taxon>
        <taxon>Leishmaniinae</taxon>
        <taxon>Porcisia</taxon>
    </lineage>
</organism>
<proteinExistence type="predicted"/>
<dbReference type="GO" id="GO:0004479">
    <property type="term" value="F:methionyl-tRNA formyltransferase activity"/>
    <property type="evidence" value="ECO:0007669"/>
    <property type="project" value="TreeGrafter"/>
</dbReference>
<dbReference type="InterPro" id="IPR036477">
    <property type="entry name" value="Formyl_transf_N_sf"/>
</dbReference>
<dbReference type="KEGG" id="phet:94288688"/>
<dbReference type="EMBL" id="JAFJZO010000032">
    <property type="protein sequence ID" value="KAG5496285.1"/>
    <property type="molecule type" value="Genomic_DNA"/>
</dbReference>
<feature type="compositionally biased region" description="Polar residues" evidence="1">
    <location>
        <begin position="1000"/>
        <end position="1010"/>
    </location>
</feature>
<feature type="region of interest" description="Disordered" evidence="1">
    <location>
        <begin position="996"/>
        <end position="1053"/>
    </location>
</feature>
<reference evidence="3 4" key="1">
    <citation type="submission" date="2021-02" db="EMBL/GenBank/DDBJ databases">
        <title>Porcisia hertigi Genome sequencing and assembly.</title>
        <authorList>
            <person name="Almutairi H."/>
            <person name="Gatherer D."/>
        </authorList>
    </citation>
    <scope>NUCLEOTIDE SEQUENCE [LARGE SCALE GENOMIC DNA]</scope>
    <source>
        <strain evidence="3 4">C119</strain>
    </source>
</reference>
<evidence type="ECO:0000313" key="3">
    <source>
        <dbReference type="EMBL" id="KAG5496285.1"/>
    </source>
</evidence>
<dbReference type="GO" id="GO:0005739">
    <property type="term" value="C:mitochondrion"/>
    <property type="evidence" value="ECO:0007669"/>
    <property type="project" value="TreeGrafter"/>
</dbReference>
<gene>
    <name evidence="3" type="ORF">JKF63_02586</name>
</gene>
<dbReference type="SUPFAM" id="SSF53328">
    <property type="entry name" value="Formyltransferase"/>
    <property type="match status" value="1"/>
</dbReference>
<protein>
    <recommendedName>
        <fullName evidence="2">Formyl transferase N-terminal domain-containing protein</fullName>
    </recommendedName>
</protein>
<accession>A0A836IIV9</accession>
<dbReference type="RefSeq" id="XP_067754768.1">
    <property type="nucleotide sequence ID" value="XM_067898611.1"/>
</dbReference>
<evidence type="ECO:0000313" key="4">
    <source>
        <dbReference type="Proteomes" id="UP000674318"/>
    </source>
</evidence>
<dbReference type="Gene3D" id="3.40.50.170">
    <property type="entry name" value="Formyl transferase, N-terminal domain"/>
    <property type="match status" value="1"/>
</dbReference>
<keyword evidence="4" id="KW-1185">Reference proteome</keyword>
<name>A0A836IIV9_9TRYP</name>
<dbReference type="InterPro" id="IPR002376">
    <property type="entry name" value="Formyl_transf_N"/>
</dbReference>
<dbReference type="Proteomes" id="UP000674318">
    <property type="component" value="Chromosome 32"/>
</dbReference>
<dbReference type="PANTHER" id="PTHR11138">
    <property type="entry name" value="METHIONYL-TRNA FORMYLTRANSFERASE"/>
    <property type="match status" value="1"/>
</dbReference>
<evidence type="ECO:0000256" key="1">
    <source>
        <dbReference type="SAM" id="MobiDB-lite"/>
    </source>
</evidence>
<dbReference type="GeneID" id="94288688"/>
<dbReference type="Pfam" id="PF00551">
    <property type="entry name" value="Formyl_trans_N"/>
    <property type="match status" value="1"/>
</dbReference>
<sequence length="1135" mass="122526">MSAVASSIMPIHLGTVTLQTGCGCGSGSRFFFRAQRSGLAVACGGKFRAYTAIPLSHLGVPVESRTNTQIRIADVDANSSSLNAGRETGAAPFAAAAAMSSSTQTSIVERPRVRGASRPVSQPACVRVPRLLVFGGDVVSVTALEALHTRMHCIVANALRSWKVNNSSGDTSGAQWLSTAAAASLQGPGVKADTPHDHEAMDDIVRAFVRDHITVVCPALPHGMTPVEAAKTFTRQYPLARYCVEHGLSIIPVDDPKSLSRSVLFKEMLDSVKKTAPSATGQQTHHVPKSTSLFSHLPPRGMSSAMSCCRAGAASPSANGQRWLGGSSPSPGSPATPYTWLALGRPLTDYDLTVVVSFRYFLPKRLLHVLPPVINMHPSLLPRYRGASPIFSALRSNEAVGGVSIIQMKPEQTAMDSGSVLWQCEVPISPDMDIRLYFPLVTQIGAAGLCDLIFGEVPPGWRPSVATGSACELTPSSNSAWMPSSTLYSGSCNQADAHKDGDHHRFTKGTTTVDDTAPSWFALRQRCLEPLVHRPGHHVAVPEVNSLCDRRSPVQTPLSVTERIRQTMSTSDGTAPSDCVKSPEKASKTESTQVCHRCRFHPWTTLCRTSTQITPEAVQAVNKKFRALFCQNLESSSTSPGAAAATVVKAAAVAASASPDCSAAVYEQRGCAPGAAALQRKSSPARKKTVSPTTVTKRGVTTTVRCAEVFPASVLSPHCDWPDSFTYSWRFAQVQLYRTYAHFSEDPYHAPLLSKDAAVVRFSSMDATEAFGVWRAFVGGEYFHPSVNATLDKGSTPVRNQLVRRAVRRLLLKRARAHAAPQKVTQQRRACAGTGSKAALTSAMASAADGSAVPVGIVSGDHVDLDVCSPADLQILTEAENALRVPCTFTQVVNPALVPTCVREELAEVERSGRLLTESFTCTHQHHHPQEKRHVRFYRPPPPVFRSLFFSRTNEGATYEATRQGRCLPRHVMAENRTTDPQHVQPPLRSIRCKVDSKGKISSPTTTFPCSDSPAAASENEPPQLWLGHSSASRVATAEKTEEQGREEEEAPEDYVPEVIHAAPPTQHRVHIPPGTGYFPESDESYGAIKCKEGWLLWKEAHTKWANKAQPAILIRKGLAMKSGVLYVGLFSEYA</sequence>
<feature type="domain" description="Formyl transferase N-terminal" evidence="2">
    <location>
        <begin position="350"/>
        <end position="433"/>
    </location>
</feature>
<dbReference type="OrthoDB" id="10268103at2759"/>
<evidence type="ECO:0000259" key="2">
    <source>
        <dbReference type="Pfam" id="PF00551"/>
    </source>
</evidence>
<dbReference type="AlphaFoldDB" id="A0A836IIV9"/>
<comment type="caution">
    <text evidence="3">The sequence shown here is derived from an EMBL/GenBank/DDBJ whole genome shotgun (WGS) entry which is preliminary data.</text>
</comment>